<dbReference type="PROSITE" id="PS50977">
    <property type="entry name" value="HTH_TETR_2"/>
    <property type="match status" value="1"/>
</dbReference>
<gene>
    <name evidence="6" type="ORF">KO481_35205</name>
</gene>
<dbReference type="Proteomes" id="UP000733379">
    <property type="component" value="Unassembled WGS sequence"/>
</dbReference>
<evidence type="ECO:0000256" key="2">
    <source>
        <dbReference type="ARBA" id="ARBA00023125"/>
    </source>
</evidence>
<evidence type="ECO:0000313" key="6">
    <source>
        <dbReference type="EMBL" id="MBU3066753.1"/>
    </source>
</evidence>
<dbReference type="SUPFAM" id="SSF46689">
    <property type="entry name" value="Homeodomain-like"/>
    <property type="match status" value="1"/>
</dbReference>
<name>A0ABS6B8Y0_9NOCA</name>
<dbReference type="InterPro" id="IPR036271">
    <property type="entry name" value="Tet_transcr_reg_TetR-rel_C_sf"/>
</dbReference>
<dbReference type="PANTHER" id="PTHR30055">
    <property type="entry name" value="HTH-TYPE TRANSCRIPTIONAL REGULATOR RUTR"/>
    <property type="match status" value="1"/>
</dbReference>
<accession>A0ABS6B8Y0</accession>
<proteinExistence type="predicted"/>
<reference evidence="6 7" key="1">
    <citation type="submission" date="2021-06" db="EMBL/GenBank/DDBJ databases">
        <title>Actinomycetes sequencing.</title>
        <authorList>
            <person name="Shan Q."/>
        </authorList>
    </citation>
    <scope>NUCLEOTIDE SEQUENCE [LARGE SCALE GENOMIC DNA]</scope>
    <source>
        <strain evidence="6 7">NEAU-G5</strain>
    </source>
</reference>
<evidence type="ECO:0000259" key="5">
    <source>
        <dbReference type="PROSITE" id="PS50977"/>
    </source>
</evidence>
<dbReference type="RefSeq" id="WP_215922828.1">
    <property type="nucleotide sequence ID" value="NZ_JAHKNI010000016.1"/>
</dbReference>
<keyword evidence="3" id="KW-0804">Transcription</keyword>
<dbReference type="PANTHER" id="PTHR30055:SF234">
    <property type="entry name" value="HTH-TYPE TRANSCRIPTIONAL REGULATOR BETI"/>
    <property type="match status" value="1"/>
</dbReference>
<sequence>MPTAVDRLLADESAAAPRADARRNLERLVAAARSALAQVGVEVTAQEIAERAGVGKGTFYRRVPSLELLLQAVLAEVLEEILALGDRALTDVDPWHGFTEFASAYVRLRAESCGVNDALGGTGFPGLDGVLAEIRTRLRHLVEGAQRAGALRGDIAWQDVAFLLAGAATDANTIGLRAAPDQWSRNLAVVLDGLRTR</sequence>
<keyword evidence="1" id="KW-0805">Transcription regulation</keyword>
<comment type="caution">
    <text evidence="6">The sequence shown here is derived from an EMBL/GenBank/DDBJ whole genome shotgun (WGS) entry which is preliminary data.</text>
</comment>
<organism evidence="6 7">
    <name type="scientific">Nocardia albiluteola</name>
    <dbReference type="NCBI Taxonomy" id="2842303"/>
    <lineage>
        <taxon>Bacteria</taxon>
        <taxon>Bacillati</taxon>
        <taxon>Actinomycetota</taxon>
        <taxon>Actinomycetes</taxon>
        <taxon>Mycobacteriales</taxon>
        <taxon>Nocardiaceae</taxon>
        <taxon>Nocardia</taxon>
    </lineage>
</organism>
<dbReference type="InterPro" id="IPR001647">
    <property type="entry name" value="HTH_TetR"/>
</dbReference>
<feature type="domain" description="HTH tetR-type" evidence="5">
    <location>
        <begin position="22"/>
        <end position="81"/>
    </location>
</feature>
<dbReference type="SUPFAM" id="SSF48498">
    <property type="entry name" value="Tetracyclin repressor-like, C-terminal domain"/>
    <property type="match status" value="1"/>
</dbReference>
<dbReference type="InterPro" id="IPR049445">
    <property type="entry name" value="TetR_SbtR-like_C"/>
</dbReference>
<dbReference type="EMBL" id="JAHKNI010000016">
    <property type="protein sequence ID" value="MBU3066753.1"/>
    <property type="molecule type" value="Genomic_DNA"/>
</dbReference>
<dbReference type="Pfam" id="PF21597">
    <property type="entry name" value="TetR_C_43"/>
    <property type="match status" value="1"/>
</dbReference>
<evidence type="ECO:0000256" key="3">
    <source>
        <dbReference type="ARBA" id="ARBA00023163"/>
    </source>
</evidence>
<evidence type="ECO:0000313" key="7">
    <source>
        <dbReference type="Proteomes" id="UP000733379"/>
    </source>
</evidence>
<dbReference type="Gene3D" id="1.10.357.10">
    <property type="entry name" value="Tetracycline Repressor, domain 2"/>
    <property type="match status" value="1"/>
</dbReference>
<evidence type="ECO:0000256" key="1">
    <source>
        <dbReference type="ARBA" id="ARBA00023015"/>
    </source>
</evidence>
<evidence type="ECO:0000256" key="4">
    <source>
        <dbReference type="PROSITE-ProRule" id="PRU00335"/>
    </source>
</evidence>
<dbReference type="InterPro" id="IPR009057">
    <property type="entry name" value="Homeodomain-like_sf"/>
</dbReference>
<feature type="DNA-binding region" description="H-T-H motif" evidence="4">
    <location>
        <begin position="44"/>
        <end position="63"/>
    </location>
</feature>
<protein>
    <submittedName>
        <fullName evidence="6">TetR/AcrR family transcriptional regulator</fullName>
    </submittedName>
</protein>
<keyword evidence="2 4" id="KW-0238">DNA-binding</keyword>
<dbReference type="Pfam" id="PF00440">
    <property type="entry name" value="TetR_N"/>
    <property type="match status" value="1"/>
</dbReference>
<keyword evidence="7" id="KW-1185">Reference proteome</keyword>
<dbReference type="InterPro" id="IPR050109">
    <property type="entry name" value="HTH-type_TetR-like_transc_reg"/>
</dbReference>